<dbReference type="EC" id="3.4.11.5" evidence="3"/>
<dbReference type="GO" id="GO:0006508">
    <property type="term" value="P:proteolysis"/>
    <property type="evidence" value="ECO:0007669"/>
    <property type="project" value="InterPro"/>
</dbReference>
<feature type="domain" description="AB hydrolase-1" evidence="9">
    <location>
        <begin position="35"/>
        <end position="286"/>
    </location>
</feature>
<dbReference type="Gene3D" id="3.40.50.1820">
    <property type="entry name" value="alpha/beta hydrolase"/>
    <property type="match status" value="1"/>
</dbReference>
<evidence type="ECO:0000256" key="2">
    <source>
        <dbReference type="ARBA" id="ARBA00010088"/>
    </source>
</evidence>
<protein>
    <recommendedName>
        <fullName evidence="4">Proline iminopeptidase</fullName>
        <ecNumber evidence="3">3.4.11.5</ecNumber>
    </recommendedName>
    <alternativeName>
        <fullName evidence="6">Prolyl aminopeptidase</fullName>
    </alternativeName>
</protein>
<dbReference type="AlphaFoldDB" id="E1QWD9"/>
<evidence type="ECO:0000313" key="11">
    <source>
        <dbReference type="Proteomes" id="UP000000333"/>
    </source>
</evidence>
<gene>
    <name evidence="10" type="ordered locus">Olsu_1337</name>
</gene>
<dbReference type="STRING" id="633147.Olsu_1337"/>
<dbReference type="SUPFAM" id="SSF53474">
    <property type="entry name" value="alpha/beta-Hydrolases"/>
    <property type="match status" value="1"/>
</dbReference>
<comment type="similarity">
    <text evidence="2 7">Belongs to the peptidase S33 family.</text>
</comment>
<evidence type="ECO:0000256" key="8">
    <source>
        <dbReference type="PIRSR" id="PIRSR005539-1"/>
    </source>
</evidence>
<evidence type="ECO:0000259" key="9">
    <source>
        <dbReference type="Pfam" id="PF00561"/>
    </source>
</evidence>
<dbReference type="NCBIfam" id="TIGR01250">
    <property type="entry name" value="pro_imino_pep_2"/>
    <property type="match status" value="1"/>
</dbReference>
<dbReference type="PRINTS" id="PR00793">
    <property type="entry name" value="PROAMNOPTASE"/>
</dbReference>
<accession>E1QWD9</accession>
<reference evidence="10 11" key="1">
    <citation type="journal article" date="2010" name="Stand. Genomic Sci.">
        <title>Complete genome sequence of Olsenella uli type strain (VPI D76D-27C).</title>
        <authorList>
            <person name="Goker M."/>
            <person name="Held B."/>
            <person name="Lucas S."/>
            <person name="Nolan M."/>
            <person name="Yasawong M."/>
            <person name="Glavina Del Rio T."/>
            <person name="Tice H."/>
            <person name="Cheng J.F."/>
            <person name="Bruce D."/>
            <person name="Detter J.C."/>
            <person name="Tapia R."/>
            <person name="Han C."/>
            <person name="Goodwin L."/>
            <person name="Pitluck S."/>
            <person name="Liolios K."/>
            <person name="Ivanova N."/>
            <person name="Mavromatis K."/>
            <person name="Mikhailova N."/>
            <person name="Pati A."/>
            <person name="Chen A."/>
            <person name="Palaniappan K."/>
            <person name="Land M."/>
            <person name="Hauser L."/>
            <person name="Chang Y.J."/>
            <person name="Jeffries C.D."/>
            <person name="Rohde M."/>
            <person name="Sikorski J."/>
            <person name="Pukall R."/>
            <person name="Woyke T."/>
            <person name="Bristow J."/>
            <person name="Eisen J.A."/>
            <person name="Markowitz V."/>
            <person name="Hugenholtz P."/>
            <person name="Kyrpides N.C."/>
            <person name="Klenk H.P."/>
            <person name="Lapidus A."/>
        </authorList>
    </citation>
    <scope>NUCLEOTIDE SEQUENCE [LARGE SCALE GENOMIC DNA]</scope>
    <source>
        <strain evidence="11">ATCC 49627 / DSM 7084 / CIP 109912 / JCM 12494 / NCIMB 702895 / VPI D76D-27C</strain>
    </source>
</reference>
<dbReference type="PATRIC" id="fig|633147.7.peg.189"/>
<evidence type="ECO:0000256" key="5">
    <source>
        <dbReference type="ARBA" id="ARBA00022801"/>
    </source>
</evidence>
<dbReference type="HOGENOM" id="CLU_020336_15_1_11"/>
<dbReference type="MEROPS" id="S33.021"/>
<dbReference type="OrthoDB" id="9796770at2"/>
<keyword evidence="10" id="KW-0645">Protease</keyword>
<dbReference type="EMBL" id="CP002106">
    <property type="protein sequence ID" value="ADK68442.1"/>
    <property type="molecule type" value="Genomic_DNA"/>
</dbReference>
<dbReference type="RefSeq" id="WP_013252194.1">
    <property type="nucleotide sequence ID" value="NC_014363.1"/>
</dbReference>
<sequence>MMPAVFEGYLPYLGHRTYYRVVGDLEESLASGRVPLVTLHGGPGSTHNYMELLDCVADDGRAIVSYDQIGCGKSYLEGHPELWDVETWLGELEALVAWLNLRRFHLLGQSWGGMLALTYLTRHVATVGADRGACSVVLSSTLPSSQLWGREQHRMARQLPADEWAALREAEGTGDFSGAAYQRAIDHYMGLHCADLSYGPDAPECLRRPKRSGAESYAVAWGPNELMPTGTLSQWDVTDRLPDIQTPALIISGTDDLCTPLIAKTMFDALPNARWELLEGCRHMCYADDHERYVSLLRAWLDERDEFDGNRS</sequence>
<feature type="active site" description="Nucleophile" evidence="8">
    <location>
        <position position="110"/>
    </location>
</feature>
<dbReference type="InterPro" id="IPR050266">
    <property type="entry name" value="AB_hydrolase_sf"/>
</dbReference>
<comment type="catalytic activity">
    <reaction evidence="1">
        <text>Release of N-terminal proline from a peptide.</text>
        <dbReference type="EC" id="3.4.11.5"/>
    </reaction>
</comment>
<dbReference type="InterPro" id="IPR029058">
    <property type="entry name" value="AB_hydrolase_fold"/>
</dbReference>
<proteinExistence type="inferred from homology"/>
<dbReference type="ESTHER" id="olsuv-e1qwd9">
    <property type="family name" value="Proline_iminopeptidase"/>
</dbReference>
<dbReference type="Proteomes" id="UP000000333">
    <property type="component" value="Chromosome"/>
</dbReference>
<dbReference type="NCBIfam" id="NF045945">
    <property type="entry name" value="ProImpepLactob"/>
    <property type="match status" value="1"/>
</dbReference>
<evidence type="ECO:0000313" key="10">
    <source>
        <dbReference type="EMBL" id="ADK68442.1"/>
    </source>
</evidence>
<evidence type="ECO:0000256" key="1">
    <source>
        <dbReference type="ARBA" id="ARBA00001585"/>
    </source>
</evidence>
<feature type="active site" evidence="8">
    <location>
        <position position="256"/>
    </location>
</feature>
<evidence type="ECO:0000256" key="4">
    <source>
        <dbReference type="ARBA" id="ARBA00021843"/>
    </source>
</evidence>
<dbReference type="PANTHER" id="PTHR43798">
    <property type="entry name" value="MONOACYLGLYCEROL LIPASE"/>
    <property type="match status" value="1"/>
</dbReference>
<dbReference type="InterPro" id="IPR005945">
    <property type="entry name" value="Pro_imino_pep"/>
</dbReference>
<dbReference type="PIRSF" id="PIRSF005539">
    <property type="entry name" value="Pept_S33_TRI_F1"/>
    <property type="match status" value="1"/>
</dbReference>
<evidence type="ECO:0000256" key="6">
    <source>
        <dbReference type="ARBA" id="ARBA00029605"/>
    </source>
</evidence>
<feature type="active site" description="Proton donor" evidence="8">
    <location>
        <position position="283"/>
    </location>
</feature>
<dbReference type="KEGG" id="ols:Olsu_1337"/>
<keyword evidence="10" id="KW-0031">Aminopeptidase</keyword>
<dbReference type="InterPro" id="IPR000073">
    <property type="entry name" value="AB_hydrolase_1"/>
</dbReference>
<organism evidence="10 11">
    <name type="scientific">Olsenella uli (strain ATCC 49627 / DSM 7084 / CCUG 31166 / CIP 109912 / JCM 12494 / LMG 11480 / NCIMB 702895 / VPI D76D-27C)</name>
    <name type="common">Lactobacillus uli</name>
    <dbReference type="NCBI Taxonomy" id="633147"/>
    <lineage>
        <taxon>Bacteria</taxon>
        <taxon>Bacillati</taxon>
        <taxon>Actinomycetota</taxon>
        <taxon>Coriobacteriia</taxon>
        <taxon>Coriobacteriales</taxon>
        <taxon>Atopobiaceae</taxon>
        <taxon>Olsenella</taxon>
    </lineage>
</organism>
<dbReference type="GeneID" id="78512745"/>
<keyword evidence="11" id="KW-1185">Reference proteome</keyword>
<evidence type="ECO:0000256" key="7">
    <source>
        <dbReference type="PIRNR" id="PIRNR005539"/>
    </source>
</evidence>
<dbReference type="GO" id="GO:0016020">
    <property type="term" value="C:membrane"/>
    <property type="evidence" value="ECO:0007669"/>
    <property type="project" value="TreeGrafter"/>
</dbReference>
<dbReference type="InterPro" id="IPR002410">
    <property type="entry name" value="Peptidase_S33"/>
</dbReference>
<keyword evidence="5 7" id="KW-0378">Hydrolase</keyword>
<name>E1QWD9_OLSUV</name>
<dbReference type="PANTHER" id="PTHR43798:SF33">
    <property type="entry name" value="HYDROLASE, PUTATIVE (AFU_ORTHOLOGUE AFUA_2G14860)-RELATED"/>
    <property type="match status" value="1"/>
</dbReference>
<dbReference type="eggNOG" id="COG2267">
    <property type="taxonomic scope" value="Bacteria"/>
</dbReference>
<dbReference type="GO" id="GO:0004177">
    <property type="term" value="F:aminopeptidase activity"/>
    <property type="evidence" value="ECO:0007669"/>
    <property type="project" value="UniProtKB-KW"/>
</dbReference>
<evidence type="ECO:0000256" key="3">
    <source>
        <dbReference type="ARBA" id="ARBA00012568"/>
    </source>
</evidence>
<dbReference type="Pfam" id="PF00561">
    <property type="entry name" value="Abhydrolase_1"/>
    <property type="match status" value="1"/>
</dbReference>